<organism evidence="1 2">
    <name type="scientific">Anaerobacillus alkalilacustris</name>
    <dbReference type="NCBI Taxonomy" id="393763"/>
    <lineage>
        <taxon>Bacteria</taxon>
        <taxon>Bacillati</taxon>
        <taxon>Bacillota</taxon>
        <taxon>Bacilli</taxon>
        <taxon>Bacillales</taxon>
        <taxon>Bacillaceae</taxon>
        <taxon>Anaerobacillus</taxon>
    </lineage>
</organism>
<proteinExistence type="predicted"/>
<evidence type="ECO:0000313" key="1">
    <source>
        <dbReference type="EMBL" id="OIJ11308.1"/>
    </source>
</evidence>
<protein>
    <submittedName>
        <fullName evidence="1">YqzE family protein</fullName>
    </submittedName>
</protein>
<gene>
    <name evidence="1" type="ORF">BKP37_15980</name>
</gene>
<dbReference type="EMBL" id="MLQR01000041">
    <property type="protein sequence ID" value="OIJ11308.1"/>
    <property type="molecule type" value="Genomic_DNA"/>
</dbReference>
<dbReference type="Pfam" id="PF14038">
    <property type="entry name" value="YqzE"/>
    <property type="match status" value="1"/>
</dbReference>
<dbReference type="InterPro" id="IPR025622">
    <property type="entry name" value="YqzE"/>
</dbReference>
<keyword evidence="2" id="KW-1185">Reference proteome</keyword>
<comment type="caution">
    <text evidence="1">The sequence shown here is derived from an EMBL/GenBank/DDBJ whole genome shotgun (WGS) entry which is preliminary data.</text>
</comment>
<dbReference type="RefSeq" id="WP_071310621.1">
    <property type="nucleotide sequence ID" value="NZ_MLQR01000041.1"/>
</dbReference>
<dbReference type="Proteomes" id="UP000179524">
    <property type="component" value="Unassembled WGS sequence"/>
</dbReference>
<sequence>MKTNDYIKYVTQQFVSYVDTSSEERKAQKEERKANKLPFTYRWFGLIPFAIIQAFNVNRKKSK</sequence>
<accession>A0A1S2LFM7</accession>
<evidence type="ECO:0000313" key="2">
    <source>
        <dbReference type="Proteomes" id="UP000179524"/>
    </source>
</evidence>
<dbReference type="AlphaFoldDB" id="A0A1S2LFM7"/>
<reference evidence="1 2" key="1">
    <citation type="submission" date="2016-10" db="EMBL/GenBank/DDBJ databases">
        <title>Draft genome sequences of four alkaliphilic bacteria belonging to the Anaerobacillus genus.</title>
        <authorList>
            <person name="Bassil N.M."/>
            <person name="Lloyd J.R."/>
        </authorList>
    </citation>
    <scope>NUCLEOTIDE SEQUENCE [LARGE SCALE GENOMIC DNA]</scope>
    <source>
        <strain evidence="1 2">DSM 18345</strain>
    </source>
</reference>
<name>A0A1S2LFM7_9BACI</name>